<proteinExistence type="inferred from homology"/>
<dbReference type="EMBL" id="JACGCM010000006">
    <property type="protein sequence ID" value="KAF6177028.1"/>
    <property type="molecule type" value="Genomic_DNA"/>
</dbReference>
<comment type="caution">
    <text evidence="6">The sequence shown here is derived from an EMBL/GenBank/DDBJ whole genome shotgun (WGS) entry which is preliminary data.</text>
</comment>
<feature type="transmembrane region" description="Helical" evidence="5">
    <location>
        <begin position="130"/>
        <end position="150"/>
    </location>
</feature>
<evidence type="ECO:0000256" key="3">
    <source>
        <dbReference type="ARBA" id="ARBA00022989"/>
    </source>
</evidence>
<evidence type="ECO:0000256" key="5">
    <source>
        <dbReference type="RuleBase" id="RU004379"/>
    </source>
</evidence>
<dbReference type="InterPro" id="IPR006214">
    <property type="entry name" value="Bax_inhibitor_1-related"/>
</dbReference>
<evidence type="ECO:0000313" key="6">
    <source>
        <dbReference type="EMBL" id="KAF6177028.1"/>
    </source>
</evidence>
<feature type="transmembrane region" description="Helical" evidence="5">
    <location>
        <begin position="100"/>
        <end position="124"/>
    </location>
</feature>
<gene>
    <name evidence="6" type="ORF">GIB67_040926</name>
</gene>
<evidence type="ECO:0000256" key="4">
    <source>
        <dbReference type="ARBA" id="ARBA00023136"/>
    </source>
</evidence>
<dbReference type="Proteomes" id="UP000541444">
    <property type="component" value="Unassembled WGS sequence"/>
</dbReference>
<keyword evidence="7" id="KW-1185">Reference proteome</keyword>
<dbReference type="PANTHER" id="PTHR23291:SF31">
    <property type="entry name" value="PROTEIN LIFEGUARD 4"/>
    <property type="match status" value="1"/>
</dbReference>
<evidence type="ECO:0000256" key="1">
    <source>
        <dbReference type="ARBA" id="ARBA00004141"/>
    </source>
</evidence>
<dbReference type="GO" id="GO:0016020">
    <property type="term" value="C:membrane"/>
    <property type="evidence" value="ECO:0007669"/>
    <property type="project" value="UniProtKB-SubCell"/>
</dbReference>
<keyword evidence="2 5" id="KW-0812">Transmembrane</keyword>
<organism evidence="6 7">
    <name type="scientific">Kingdonia uniflora</name>
    <dbReference type="NCBI Taxonomy" id="39325"/>
    <lineage>
        <taxon>Eukaryota</taxon>
        <taxon>Viridiplantae</taxon>
        <taxon>Streptophyta</taxon>
        <taxon>Embryophyta</taxon>
        <taxon>Tracheophyta</taxon>
        <taxon>Spermatophyta</taxon>
        <taxon>Magnoliopsida</taxon>
        <taxon>Ranunculales</taxon>
        <taxon>Circaeasteraceae</taxon>
        <taxon>Kingdonia</taxon>
    </lineage>
</organism>
<reference evidence="6 7" key="1">
    <citation type="journal article" date="2020" name="IScience">
        <title>Genome Sequencing of the Endangered Kingdonia uniflora (Circaeasteraceae, Ranunculales) Reveals Potential Mechanisms of Evolutionary Specialization.</title>
        <authorList>
            <person name="Sun Y."/>
            <person name="Deng T."/>
            <person name="Zhang A."/>
            <person name="Moore M.J."/>
            <person name="Landis J.B."/>
            <person name="Lin N."/>
            <person name="Zhang H."/>
            <person name="Zhang X."/>
            <person name="Huang J."/>
            <person name="Zhang X."/>
            <person name="Sun H."/>
            <person name="Wang H."/>
        </authorList>
    </citation>
    <scope>NUCLEOTIDE SEQUENCE [LARGE SCALE GENOMIC DNA]</scope>
    <source>
        <strain evidence="6">TB1705</strain>
        <tissue evidence="6">Leaf</tissue>
    </source>
</reference>
<dbReference type="AlphaFoldDB" id="A0A7J7PD59"/>
<comment type="similarity">
    <text evidence="5">Belongs to the BI1 family.</text>
</comment>
<feature type="transmembrane region" description="Helical" evidence="5">
    <location>
        <begin position="39"/>
        <end position="60"/>
    </location>
</feature>
<name>A0A7J7PD59_9MAGN</name>
<comment type="subcellular location">
    <subcellularLocation>
        <location evidence="1">Membrane</location>
        <topology evidence="1">Multi-pass membrane protein</topology>
    </subcellularLocation>
</comment>
<keyword evidence="4 5" id="KW-0472">Membrane</keyword>
<evidence type="ECO:0008006" key="8">
    <source>
        <dbReference type="Google" id="ProtNLM"/>
    </source>
</evidence>
<feature type="transmembrane region" description="Helical" evidence="5">
    <location>
        <begin position="72"/>
        <end position="93"/>
    </location>
</feature>
<comment type="caution">
    <text evidence="5">Lacks conserved residue(s) required for the propagation of feature annotation.</text>
</comment>
<dbReference type="Pfam" id="PF01027">
    <property type="entry name" value="Bax1-I"/>
    <property type="match status" value="1"/>
</dbReference>
<evidence type="ECO:0000313" key="7">
    <source>
        <dbReference type="Proteomes" id="UP000541444"/>
    </source>
</evidence>
<evidence type="ECO:0000256" key="2">
    <source>
        <dbReference type="ARBA" id="ARBA00022692"/>
    </source>
</evidence>
<protein>
    <recommendedName>
        <fullName evidence="8">BI1-like protein</fullName>
    </recommendedName>
</protein>
<accession>A0A7J7PD59</accession>
<sequence>MFSPLKMSKHGDIETGTQPLLYPSMTENPELRWSFIRKIYTILTIQLLLTVAVSAVLVFVTPIADFVVSSTLGFSFYIVMLVLPLIILCPMYIYRQRHPVNFIFLGVFTVCIAFGIGLSCAFSSGKNSRTPFTVFFLGPQSLVFLLNIIYL</sequence>
<dbReference type="PANTHER" id="PTHR23291">
    <property type="entry name" value="BAX INHIBITOR-RELATED"/>
    <property type="match status" value="1"/>
</dbReference>
<keyword evidence="3 5" id="KW-1133">Transmembrane helix</keyword>
<dbReference type="OrthoDB" id="1719712at2759"/>